<evidence type="ECO:0000313" key="4">
    <source>
        <dbReference type="EMBL" id="TQV85712.1"/>
    </source>
</evidence>
<dbReference type="Gene3D" id="3.10.580.10">
    <property type="entry name" value="CBS-domain"/>
    <property type="match status" value="1"/>
</dbReference>
<dbReference type="AlphaFoldDB" id="A0A545U8B3"/>
<dbReference type="Proteomes" id="UP000319732">
    <property type="component" value="Unassembled WGS sequence"/>
</dbReference>
<feature type="domain" description="CBS" evidence="3">
    <location>
        <begin position="24"/>
        <end position="82"/>
    </location>
</feature>
<proteinExistence type="predicted"/>
<dbReference type="PANTHER" id="PTHR43080:SF2">
    <property type="entry name" value="CBS DOMAIN-CONTAINING PROTEIN"/>
    <property type="match status" value="1"/>
</dbReference>
<dbReference type="SUPFAM" id="SSF54631">
    <property type="entry name" value="CBS-domain pair"/>
    <property type="match status" value="1"/>
</dbReference>
<keyword evidence="5" id="KW-1185">Reference proteome</keyword>
<evidence type="ECO:0000259" key="3">
    <source>
        <dbReference type="PROSITE" id="PS51371"/>
    </source>
</evidence>
<dbReference type="PROSITE" id="PS51371">
    <property type="entry name" value="CBS"/>
    <property type="match status" value="2"/>
</dbReference>
<feature type="domain" description="CBS" evidence="3">
    <location>
        <begin position="120"/>
        <end position="175"/>
    </location>
</feature>
<accession>A0A545U8B3</accession>
<comment type="caution">
    <text evidence="4">The sequence shown here is derived from an EMBL/GenBank/DDBJ whole genome shotgun (WGS) entry which is preliminary data.</text>
</comment>
<evidence type="ECO:0000256" key="1">
    <source>
        <dbReference type="ARBA" id="ARBA00023122"/>
    </source>
</evidence>
<dbReference type="Pfam" id="PF00571">
    <property type="entry name" value="CBS"/>
    <property type="match status" value="2"/>
</dbReference>
<dbReference type="InterPro" id="IPR051257">
    <property type="entry name" value="Diverse_CBS-Domain"/>
</dbReference>
<evidence type="ECO:0000256" key="2">
    <source>
        <dbReference type="PROSITE-ProRule" id="PRU00703"/>
    </source>
</evidence>
<dbReference type="RefSeq" id="WP_142902563.1">
    <property type="nucleotide sequence ID" value="NZ_ML660087.1"/>
</dbReference>
<dbReference type="OrthoDB" id="9793295at2"/>
<gene>
    <name evidence="4" type="ORF">FKG94_02395</name>
</gene>
<dbReference type="PANTHER" id="PTHR43080">
    <property type="entry name" value="CBS DOMAIN-CONTAINING PROTEIN CBSX3, MITOCHONDRIAL"/>
    <property type="match status" value="1"/>
</dbReference>
<protein>
    <submittedName>
        <fullName evidence="4">CBS domain-containing protein</fullName>
    </submittedName>
</protein>
<dbReference type="InterPro" id="IPR046342">
    <property type="entry name" value="CBS_dom_sf"/>
</dbReference>
<keyword evidence="1 2" id="KW-0129">CBS domain</keyword>
<name>A0A545U8B3_9GAMM</name>
<reference evidence="4 5" key="1">
    <citation type="submission" date="2019-06" db="EMBL/GenBank/DDBJ databases">
        <title>Whole genome sequence for Cellvibrionaceae sp. R142.</title>
        <authorList>
            <person name="Wang G."/>
        </authorList>
    </citation>
    <scope>NUCLEOTIDE SEQUENCE [LARGE SCALE GENOMIC DNA]</scope>
    <source>
        <strain evidence="4 5">R142</strain>
    </source>
</reference>
<sequence>MQALEVGGDAKTVDLAGITAQDVMSTQVMPVYEDWSIKRLADFFVDNQIAGAPVVTGGDQLTGVVTITDIMKFESASADDDTIAVTRDHYDSIARDTLDAQELRKLSAGASTICTVDSIMTRDVIHIDATTPLFNACATMLKNDVHRLFVTRQEKVIGVITSMDLLKPMARLASV</sequence>
<organism evidence="4 5">
    <name type="scientific">Exilibacterium tricleocarpae</name>
    <dbReference type="NCBI Taxonomy" id="2591008"/>
    <lineage>
        <taxon>Bacteria</taxon>
        <taxon>Pseudomonadati</taxon>
        <taxon>Pseudomonadota</taxon>
        <taxon>Gammaproteobacteria</taxon>
        <taxon>Cellvibrionales</taxon>
        <taxon>Cellvibrionaceae</taxon>
        <taxon>Exilibacterium</taxon>
    </lineage>
</organism>
<evidence type="ECO:0000313" key="5">
    <source>
        <dbReference type="Proteomes" id="UP000319732"/>
    </source>
</evidence>
<dbReference type="SMART" id="SM00116">
    <property type="entry name" value="CBS"/>
    <property type="match status" value="2"/>
</dbReference>
<dbReference type="InterPro" id="IPR000644">
    <property type="entry name" value="CBS_dom"/>
</dbReference>
<dbReference type="EMBL" id="VHSG01000003">
    <property type="protein sequence ID" value="TQV85712.1"/>
    <property type="molecule type" value="Genomic_DNA"/>
</dbReference>